<dbReference type="Proteomes" id="UP000250870">
    <property type="component" value="Unassembled WGS sequence"/>
</dbReference>
<dbReference type="AlphaFoldDB" id="A0A329VIM9"/>
<dbReference type="InterPro" id="IPR016084">
    <property type="entry name" value="Haem_Oase-like_multi-hlx"/>
</dbReference>
<accession>A0A329VIM9</accession>
<comment type="caution">
    <text evidence="1">The sequence shown here is derived from an EMBL/GenBank/DDBJ whole genome shotgun (WGS) entry which is preliminary data.</text>
</comment>
<protein>
    <submittedName>
        <fullName evidence="1">Uncharacterized protein</fullName>
    </submittedName>
</protein>
<organism evidence="1 2">
    <name type="scientific">Photorhabdus laumondii subsp. clarkei</name>
    <dbReference type="NCBI Taxonomy" id="2029685"/>
    <lineage>
        <taxon>Bacteria</taxon>
        <taxon>Pseudomonadati</taxon>
        <taxon>Pseudomonadota</taxon>
        <taxon>Gammaproteobacteria</taxon>
        <taxon>Enterobacterales</taxon>
        <taxon>Morganellaceae</taxon>
        <taxon>Photorhabdus</taxon>
    </lineage>
</organism>
<dbReference type="EMBL" id="NSCI01000007">
    <property type="protein sequence ID" value="RAW91733.1"/>
    <property type="molecule type" value="Genomic_DNA"/>
</dbReference>
<gene>
    <name evidence="1" type="ORF">CKY01_07660</name>
</gene>
<evidence type="ECO:0000313" key="2">
    <source>
        <dbReference type="Proteomes" id="UP000250870"/>
    </source>
</evidence>
<dbReference type="SUPFAM" id="SSF48613">
    <property type="entry name" value="Heme oxygenase-like"/>
    <property type="match status" value="1"/>
</dbReference>
<dbReference type="Gene3D" id="1.20.910.10">
    <property type="entry name" value="Heme oxygenase-like"/>
    <property type="match status" value="1"/>
</dbReference>
<sequence>MKEIYGLPAEGYDFFTHHASGGEEDEAVSELEDEHTANVVNLLEKYCNTRELQEKATIALENTIELRHRHFQAIYDKYYEPSEPIFRWKPSDAVGYYL</sequence>
<name>A0A329VIM9_9GAMM</name>
<reference evidence="1 2" key="1">
    <citation type="journal article" date="2018" name="Int. J. Syst. Evol. Microbiol.">
        <title>Whole-genome-based revisit of Photorhabdus phylogeny: proposal for the elevation of most Photorhabdus subspecies to the species level and description of one novel species Photorhabdus bodei sp. nov., and one novel subspecies Photorhabdus laumondii subsp. clarkei subsp. nov.</title>
        <authorList>
            <person name="Machado R.A.R."/>
            <person name="Wuthrich D."/>
            <person name="Kuhnert P."/>
            <person name="Arce C.C.M."/>
            <person name="Thonen L."/>
            <person name="Ruiz C."/>
            <person name="Zhang X."/>
            <person name="Robert C.A.M."/>
            <person name="Karimi J."/>
            <person name="Kamali S."/>
            <person name="Ma J."/>
            <person name="Bruggmann R."/>
            <person name="Erb M."/>
        </authorList>
    </citation>
    <scope>NUCLEOTIDE SEQUENCE [LARGE SCALE GENOMIC DNA]</scope>
    <source>
        <strain evidence="1 2">BOJ-47</strain>
    </source>
</reference>
<proteinExistence type="predicted"/>
<evidence type="ECO:0000313" key="1">
    <source>
        <dbReference type="EMBL" id="RAW91733.1"/>
    </source>
</evidence>
<dbReference type="RefSeq" id="WP_113025273.1">
    <property type="nucleotide sequence ID" value="NZ_CAWNWQ010000007.1"/>
</dbReference>